<dbReference type="InterPro" id="IPR011990">
    <property type="entry name" value="TPR-like_helical_dom_sf"/>
</dbReference>
<evidence type="ECO:0008006" key="5">
    <source>
        <dbReference type="Google" id="ProtNLM"/>
    </source>
</evidence>
<evidence type="ECO:0000313" key="4">
    <source>
        <dbReference type="Proteomes" id="UP001642360"/>
    </source>
</evidence>
<feature type="repeat" description="PPR" evidence="2">
    <location>
        <begin position="422"/>
        <end position="456"/>
    </location>
</feature>
<accession>A0ABC8QVR1</accession>
<dbReference type="InterPro" id="IPR046848">
    <property type="entry name" value="E_motif"/>
</dbReference>
<dbReference type="Proteomes" id="UP001642360">
    <property type="component" value="Unassembled WGS sequence"/>
</dbReference>
<feature type="repeat" description="PPR" evidence="2">
    <location>
        <begin position="188"/>
        <end position="218"/>
    </location>
</feature>
<proteinExistence type="predicted"/>
<dbReference type="InterPro" id="IPR046960">
    <property type="entry name" value="PPR_At4g14850-like_plant"/>
</dbReference>
<dbReference type="InterPro" id="IPR002885">
    <property type="entry name" value="PPR_rpt"/>
</dbReference>
<dbReference type="EMBL" id="CAUOFW020000781">
    <property type="protein sequence ID" value="CAK9136829.1"/>
    <property type="molecule type" value="Genomic_DNA"/>
</dbReference>
<dbReference type="Pfam" id="PF01535">
    <property type="entry name" value="PPR"/>
    <property type="match status" value="2"/>
</dbReference>
<dbReference type="Pfam" id="PF12854">
    <property type="entry name" value="PPR_1"/>
    <property type="match status" value="1"/>
</dbReference>
<feature type="repeat" description="PPR" evidence="2">
    <location>
        <begin position="286"/>
        <end position="320"/>
    </location>
</feature>
<feature type="repeat" description="PPR" evidence="2">
    <location>
        <begin position="87"/>
        <end position="121"/>
    </location>
</feature>
<dbReference type="PANTHER" id="PTHR47926:SF459">
    <property type="entry name" value="PENTATRICOPEPTIDE REPEAT-CONTAINING PROTEIN"/>
    <property type="match status" value="1"/>
</dbReference>
<dbReference type="Pfam" id="PF13041">
    <property type="entry name" value="PPR_2"/>
    <property type="match status" value="2"/>
</dbReference>
<comment type="caution">
    <text evidence="3">The sequence shown here is derived from an EMBL/GenBank/DDBJ whole genome shotgun (WGS) entry which is preliminary data.</text>
</comment>
<dbReference type="PANTHER" id="PTHR47926">
    <property type="entry name" value="PENTATRICOPEPTIDE REPEAT-CONTAINING PROTEIN"/>
    <property type="match status" value="1"/>
</dbReference>
<reference evidence="3 4" key="1">
    <citation type="submission" date="2024-02" db="EMBL/GenBank/DDBJ databases">
        <authorList>
            <person name="Vignale AGUSTIN F."/>
            <person name="Sosa J E."/>
            <person name="Modenutti C."/>
        </authorList>
    </citation>
    <scope>NUCLEOTIDE SEQUENCE [LARGE SCALE GENOMIC DNA]</scope>
</reference>
<evidence type="ECO:0000256" key="1">
    <source>
        <dbReference type="ARBA" id="ARBA00022737"/>
    </source>
</evidence>
<dbReference type="Gene3D" id="1.25.40.10">
    <property type="entry name" value="Tetratricopeptide repeat domain"/>
    <property type="match status" value="4"/>
</dbReference>
<evidence type="ECO:0000256" key="2">
    <source>
        <dbReference type="PROSITE-ProRule" id="PRU00708"/>
    </source>
</evidence>
<name>A0ABC8QVR1_9AQUA</name>
<gene>
    <name evidence="3" type="ORF">ILEXP_LOCUS3836</name>
</gene>
<dbReference type="FunFam" id="1.25.40.10:FF:000511">
    <property type="entry name" value="Pentatricopeptide repeat-containing protein"/>
    <property type="match status" value="1"/>
</dbReference>
<sequence>MRDILASTINPSARFNPSKLILNTQNILMGRRCTNLRSFRQIHAQLIISGVIHDDFIVNKVAELFGKSVEFVDYACNFWNKHGSFSNLLPFNTIIAGFAGGNRPEATVLVYRQLIRRGVLPDMYTFPAVLKSCRNFLGFAEGKQIHGVGVKMGFWCDLYVQNSVLHLYSACGQCSDASRVFDEMLVRDVVSWTSLISGYVRAGLFYDAIRVFFKMDVKPNIAAFISVLVACGRLGHVNLGTIIHGLILKHGFGMGLVVNNALLDMYVKCACLCEGKQLFNELPEIDIVSWTCMISGLVQCKAPEEALELFSAMQKSGVEPDKVILTSVLSACASLGALDYGRWVHEHTDRKGIKWDIHIGTAMVDMYAKCGCIELALQIFNGMSCRNVFTWNALLGGLAMHGHGHKALEHFDQMVRIGIRPNEVTFLSILTACCHSGLVDEGREYFYQMISHDYNLSPKLEHYGCMVDLLCRAGLLDEAQEIIRRMPMPPDVLIWGSLLSACKANENLLSHDVLDRLHELESEDSGVYVLLSNIYATNERWDAVSTMRRLMKEKGIRKTPGSSVIEVDGKAHEFIFGDTTHPQSEDIHALLYIFANLEHPEVHYSCPFLLGE</sequence>
<dbReference type="Pfam" id="PF20431">
    <property type="entry name" value="E_motif"/>
    <property type="match status" value="1"/>
</dbReference>
<feature type="repeat" description="PPR" evidence="2">
    <location>
        <begin position="387"/>
        <end position="421"/>
    </location>
</feature>
<keyword evidence="1" id="KW-0677">Repeat</keyword>
<dbReference type="FunFam" id="1.25.40.10:FF:000073">
    <property type="entry name" value="Pentatricopeptide repeat-containing protein chloroplastic"/>
    <property type="match status" value="1"/>
</dbReference>
<organism evidence="3 4">
    <name type="scientific">Ilex paraguariensis</name>
    <name type="common">yerba mate</name>
    <dbReference type="NCBI Taxonomy" id="185542"/>
    <lineage>
        <taxon>Eukaryota</taxon>
        <taxon>Viridiplantae</taxon>
        <taxon>Streptophyta</taxon>
        <taxon>Embryophyta</taxon>
        <taxon>Tracheophyta</taxon>
        <taxon>Spermatophyta</taxon>
        <taxon>Magnoliopsida</taxon>
        <taxon>eudicotyledons</taxon>
        <taxon>Gunneridae</taxon>
        <taxon>Pentapetalae</taxon>
        <taxon>asterids</taxon>
        <taxon>campanulids</taxon>
        <taxon>Aquifoliales</taxon>
        <taxon>Aquifoliaceae</taxon>
        <taxon>Ilex</taxon>
    </lineage>
</organism>
<dbReference type="PROSITE" id="PS51375">
    <property type="entry name" value="PPR"/>
    <property type="match status" value="5"/>
</dbReference>
<dbReference type="NCBIfam" id="TIGR00756">
    <property type="entry name" value="PPR"/>
    <property type="match status" value="5"/>
</dbReference>
<keyword evidence="4" id="KW-1185">Reference proteome</keyword>
<protein>
    <recommendedName>
        <fullName evidence="5">Chlororespiratory reduction 4</fullName>
    </recommendedName>
</protein>
<dbReference type="AlphaFoldDB" id="A0ABC8QVR1"/>
<evidence type="ECO:0000313" key="3">
    <source>
        <dbReference type="EMBL" id="CAK9136829.1"/>
    </source>
</evidence>
<dbReference type="FunFam" id="1.25.40.10:FF:000968">
    <property type="entry name" value="Pentatricopeptide repeat-containing protein, mitochondrial"/>
    <property type="match status" value="1"/>
</dbReference>